<evidence type="ECO:0000256" key="1">
    <source>
        <dbReference type="SAM" id="Coils"/>
    </source>
</evidence>
<evidence type="ECO:0000313" key="3">
    <source>
        <dbReference type="EMBL" id="CZT19136.1"/>
    </source>
</evidence>
<dbReference type="RefSeq" id="XP_023626026.1">
    <property type="nucleotide sequence ID" value="XM_023770258.1"/>
</dbReference>
<name>A0A2D3V6H1_9PEZI</name>
<protein>
    <submittedName>
        <fullName evidence="3">Uncharacterized protein</fullName>
    </submittedName>
</protein>
<feature type="coiled-coil region" evidence="1">
    <location>
        <begin position="100"/>
        <end position="127"/>
    </location>
</feature>
<reference evidence="3 4" key="1">
    <citation type="submission" date="2016-03" db="EMBL/GenBank/DDBJ databases">
        <authorList>
            <person name="Ploux O."/>
        </authorList>
    </citation>
    <scope>NUCLEOTIDE SEQUENCE [LARGE SCALE GENOMIC DNA]</scope>
    <source>
        <strain evidence="3 4">URUG2</strain>
    </source>
</reference>
<evidence type="ECO:0000313" key="4">
    <source>
        <dbReference type="Proteomes" id="UP000225277"/>
    </source>
</evidence>
<accession>A0A2D3V6H1</accession>
<feature type="region of interest" description="Disordered" evidence="2">
    <location>
        <begin position="24"/>
        <end position="48"/>
    </location>
</feature>
<keyword evidence="1" id="KW-0175">Coiled coil</keyword>
<dbReference type="AlphaFoldDB" id="A0A2D3V6H1"/>
<evidence type="ECO:0000256" key="2">
    <source>
        <dbReference type="SAM" id="MobiDB-lite"/>
    </source>
</evidence>
<dbReference type="GeneID" id="35600150"/>
<sequence>MENTELNLPRWTQHVRMCAGKQQIIQAPSHNKSRPVREDRNTNDCLSHTTRAPHFKTKRPFNMTDPRIHEDMRIGISKLAIQIAAHEEYHEKLTVEIARREENDGEVEEEKLEMARVEAQLRTMRLLKGAKEVEMQLGKSAAGAFLGENIGK</sequence>
<organism evidence="3 4">
    <name type="scientific">Ramularia collo-cygni</name>
    <dbReference type="NCBI Taxonomy" id="112498"/>
    <lineage>
        <taxon>Eukaryota</taxon>
        <taxon>Fungi</taxon>
        <taxon>Dikarya</taxon>
        <taxon>Ascomycota</taxon>
        <taxon>Pezizomycotina</taxon>
        <taxon>Dothideomycetes</taxon>
        <taxon>Dothideomycetidae</taxon>
        <taxon>Mycosphaerellales</taxon>
        <taxon>Mycosphaerellaceae</taxon>
        <taxon>Ramularia</taxon>
    </lineage>
</organism>
<dbReference type="Proteomes" id="UP000225277">
    <property type="component" value="Unassembled WGS sequence"/>
</dbReference>
<proteinExistence type="predicted"/>
<dbReference type="EMBL" id="FJUY01000007">
    <property type="protein sequence ID" value="CZT19136.1"/>
    <property type="molecule type" value="Genomic_DNA"/>
</dbReference>
<keyword evidence="4" id="KW-1185">Reference proteome</keyword>
<gene>
    <name evidence="3" type="ORF">RCC_04982</name>
</gene>